<dbReference type="AlphaFoldDB" id="A0A6A4SAH4"/>
<evidence type="ECO:0000313" key="2">
    <source>
        <dbReference type="EMBL" id="KAF0027792.1"/>
    </source>
</evidence>
<organism evidence="2 3">
    <name type="scientific">Scophthalmus maximus</name>
    <name type="common">Turbot</name>
    <name type="synonym">Psetta maxima</name>
    <dbReference type="NCBI Taxonomy" id="52904"/>
    <lineage>
        <taxon>Eukaryota</taxon>
        <taxon>Metazoa</taxon>
        <taxon>Chordata</taxon>
        <taxon>Craniata</taxon>
        <taxon>Vertebrata</taxon>
        <taxon>Euteleostomi</taxon>
        <taxon>Actinopterygii</taxon>
        <taxon>Neopterygii</taxon>
        <taxon>Teleostei</taxon>
        <taxon>Neoteleostei</taxon>
        <taxon>Acanthomorphata</taxon>
        <taxon>Carangaria</taxon>
        <taxon>Pleuronectiformes</taxon>
        <taxon>Pleuronectoidei</taxon>
        <taxon>Scophthalmidae</taxon>
        <taxon>Scophthalmus</taxon>
    </lineage>
</organism>
<dbReference type="Proteomes" id="UP000438429">
    <property type="component" value="Unassembled WGS sequence"/>
</dbReference>
<feature type="compositionally biased region" description="Acidic residues" evidence="1">
    <location>
        <begin position="33"/>
        <end position="45"/>
    </location>
</feature>
<reference evidence="2 3" key="1">
    <citation type="submission" date="2019-06" db="EMBL/GenBank/DDBJ databases">
        <title>Draft genomes of female and male turbot (Scophthalmus maximus).</title>
        <authorList>
            <person name="Xu H."/>
            <person name="Xu X.-W."/>
            <person name="Shao C."/>
            <person name="Chen S."/>
        </authorList>
    </citation>
    <scope>NUCLEOTIDE SEQUENCE [LARGE SCALE GENOMIC DNA]</scope>
    <source>
        <strain evidence="2">Ysfricsl-2016a</strain>
        <tissue evidence="2">Blood</tissue>
    </source>
</reference>
<protein>
    <submittedName>
        <fullName evidence="2">Uncharacterized protein</fullName>
    </submittedName>
</protein>
<gene>
    <name evidence="2" type="ORF">F2P81_020533</name>
</gene>
<evidence type="ECO:0000256" key="1">
    <source>
        <dbReference type="SAM" id="MobiDB-lite"/>
    </source>
</evidence>
<proteinExistence type="predicted"/>
<dbReference type="EMBL" id="VEVO01000018">
    <property type="protein sequence ID" value="KAF0027792.1"/>
    <property type="molecule type" value="Genomic_DNA"/>
</dbReference>
<feature type="region of interest" description="Disordered" evidence="1">
    <location>
        <begin position="1"/>
        <end position="64"/>
    </location>
</feature>
<evidence type="ECO:0000313" key="3">
    <source>
        <dbReference type="Proteomes" id="UP000438429"/>
    </source>
</evidence>
<feature type="compositionally biased region" description="Basic and acidic residues" evidence="1">
    <location>
        <begin position="1"/>
        <end position="11"/>
    </location>
</feature>
<accession>A0A6A4SAH4</accession>
<name>A0A6A4SAH4_SCOMX</name>
<feature type="compositionally biased region" description="Basic and acidic residues" evidence="1">
    <location>
        <begin position="18"/>
        <end position="32"/>
    </location>
</feature>
<sequence>MFVRTRGDDSTQRWMSTTREENPGTREPTRDEGPDDEELEEEEESPPVAVAADESGHAVVAEGHSDRSTRPLFGIFIRISSVQMDVTVFLSAVLTGQSENFLQYASVTRDDVAVPCHSQVDPDAAMCIGSMQ</sequence>
<comment type="caution">
    <text evidence="2">The sequence shown here is derived from an EMBL/GenBank/DDBJ whole genome shotgun (WGS) entry which is preliminary data.</text>
</comment>